<name>A0A4Z2E967_9TELE</name>
<proteinExistence type="predicted"/>
<feature type="region of interest" description="Disordered" evidence="1">
    <location>
        <begin position="31"/>
        <end position="85"/>
    </location>
</feature>
<dbReference type="Proteomes" id="UP000314294">
    <property type="component" value="Unassembled WGS sequence"/>
</dbReference>
<keyword evidence="3" id="KW-1185">Reference proteome</keyword>
<evidence type="ECO:0000256" key="1">
    <source>
        <dbReference type="SAM" id="MobiDB-lite"/>
    </source>
</evidence>
<evidence type="ECO:0000313" key="3">
    <source>
        <dbReference type="Proteomes" id="UP000314294"/>
    </source>
</evidence>
<sequence>MLTREAAFRFIRGLYLDSSVSIWSFIVSARRKHGGRRAQLDAQREAEEEEEEEERDRNPADRREKEKKRGASRVPRARPPEQRPARAGLSLRFRLVLLLLDSNPSCRDTHAHALRVQPGSGGRVRLCA</sequence>
<gene>
    <name evidence="2" type="ORF">EYF80_064533</name>
</gene>
<feature type="compositionally biased region" description="Basic and acidic residues" evidence="1">
    <location>
        <begin position="55"/>
        <end position="69"/>
    </location>
</feature>
<dbReference type="EMBL" id="SRLO01012809">
    <property type="protein sequence ID" value="TNN25339.1"/>
    <property type="molecule type" value="Genomic_DNA"/>
</dbReference>
<comment type="caution">
    <text evidence="2">The sequence shown here is derived from an EMBL/GenBank/DDBJ whole genome shotgun (WGS) entry which is preliminary data.</text>
</comment>
<evidence type="ECO:0000313" key="2">
    <source>
        <dbReference type="EMBL" id="TNN25339.1"/>
    </source>
</evidence>
<protein>
    <submittedName>
        <fullName evidence="2">Uncharacterized protein</fullName>
    </submittedName>
</protein>
<organism evidence="2 3">
    <name type="scientific">Liparis tanakae</name>
    <name type="common">Tanaka's snailfish</name>
    <dbReference type="NCBI Taxonomy" id="230148"/>
    <lineage>
        <taxon>Eukaryota</taxon>
        <taxon>Metazoa</taxon>
        <taxon>Chordata</taxon>
        <taxon>Craniata</taxon>
        <taxon>Vertebrata</taxon>
        <taxon>Euteleostomi</taxon>
        <taxon>Actinopterygii</taxon>
        <taxon>Neopterygii</taxon>
        <taxon>Teleostei</taxon>
        <taxon>Neoteleostei</taxon>
        <taxon>Acanthomorphata</taxon>
        <taxon>Eupercaria</taxon>
        <taxon>Perciformes</taxon>
        <taxon>Cottioidei</taxon>
        <taxon>Cottales</taxon>
        <taxon>Liparidae</taxon>
        <taxon>Liparis</taxon>
    </lineage>
</organism>
<accession>A0A4Z2E967</accession>
<dbReference type="AlphaFoldDB" id="A0A4Z2E967"/>
<reference evidence="2 3" key="1">
    <citation type="submission" date="2019-03" db="EMBL/GenBank/DDBJ databases">
        <title>First draft genome of Liparis tanakae, snailfish: a comprehensive survey of snailfish specific genes.</title>
        <authorList>
            <person name="Kim W."/>
            <person name="Song I."/>
            <person name="Jeong J.-H."/>
            <person name="Kim D."/>
            <person name="Kim S."/>
            <person name="Ryu S."/>
            <person name="Song J.Y."/>
            <person name="Lee S.K."/>
        </authorList>
    </citation>
    <scope>NUCLEOTIDE SEQUENCE [LARGE SCALE GENOMIC DNA]</scope>
    <source>
        <tissue evidence="2">Muscle</tissue>
    </source>
</reference>